<evidence type="ECO:0000313" key="8">
    <source>
        <dbReference type="Proteomes" id="UP000192980"/>
    </source>
</evidence>
<protein>
    <submittedName>
        <fullName evidence="7">Urea transporter</fullName>
    </submittedName>
</protein>
<evidence type="ECO:0000256" key="4">
    <source>
        <dbReference type="ARBA" id="ARBA00022692"/>
    </source>
</evidence>
<comment type="similarity">
    <text evidence="2">Belongs to the urea transporter family.</text>
</comment>
<keyword evidence="4" id="KW-0812">Transmembrane</keyword>
<dbReference type="InterPro" id="IPR029020">
    <property type="entry name" value="Ammonium/urea_transptr"/>
</dbReference>
<dbReference type="STRING" id="561061.SAMN05660862_2731"/>
<accession>A0A1X7KCT9</accession>
<sequence length="297" mass="33213">MKNKVLAFTKAFFRGFGQIMLQGNAWTGLLFIGAIFYDSPLMGLAAVLSNLTGIATAYLMRCKQEDINNGLFGFNASLFGIALVFYFEENTWVWVTIILGSVLSAMLMAVALQKKFPVYTFPFIAVTWISLYVLSIPELAMRTVPEHFVDIKQMDDFLIEGHAFGQVIFQGSVTAGFIFFLGVFISEPIAALYGFAAVIVSIYLSHYGNESQSLINNGTFSFNAVLCGIAMSGQRIRDGLYVLVTVVIATYVDRFMLHGGWTTLTFPFVVAMWMLGPIKWVDRWVVNKWNILRGEQI</sequence>
<dbReference type="PANTHER" id="PTHR10464:SF4">
    <property type="entry name" value="UREA TRANSPORTER"/>
    <property type="match status" value="1"/>
</dbReference>
<evidence type="ECO:0000256" key="1">
    <source>
        <dbReference type="ARBA" id="ARBA00004651"/>
    </source>
</evidence>
<comment type="subcellular location">
    <subcellularLocation>
        <location evidence="1">Cell membrane</location>
        <topology evidence="1">Multi-pass membrane protein</topology>
    </subcellularLocation>
</comment>
<name>A0A1X7KCT9_9SPHI</name>
<dbReference type="AlphaFoldDB" id="A0A1X7KCT9"/>
<dbReference type="Proteomes" id="UP000192980">
    <property type="component" value="Unassembled WGS sequence"/>
</dbReference>
<dbReference type="PANTHER" id="PTHR10464">
    <property type="entry name" value="UREA TRANSPORTER"/>
    <property type="match status" value="1"/>
</dbReference>
<keyword evidence="3" id="KW-1003">Cell membrane</keyword>
<dbReference type="Pfam" id="PF03253">
    <property type="entry name" value="UT"/>
    <property type="match status" value="1"/>
</dbReference>
<gene>
    <name evidence="7" type="ORF">SAMN05660862_2731</name>
</gene>
<dbReference type="OrthoDB" id="279428at2"/>
<dbReference type="RefSeq" id="WP_085473468.1">
    <property type="nucleotide sequence ID" value="NZ_CP038029.1"/>
</dbReference>
<keyword evidence="6" id="KW-0472">Membrane</keyword>
<dbReference type="GO" id="GO:0005886">
    <property type="term" value="C:plasma membrane"/>
    <property type="evidence" value="ECO:0007669"/>
    <property type="project" value="UniProtKB-SubCell"/>
</dbReference>
<organism evidence="7 8">
    <name type="scientific">Sphingobacterium psychroaquaticum</name>
    <dbReference type="NCBI Taxonomy" id="561061"/>
    <lineage>
        <taxon>Bacteria</taxon>
        <taxon>Pseudomonadati</taxon>
        <taxon>Bacteroidota</taxon>
        <taxon>Sphingobacteriia</taxon>
        <taxon>Sphingobacteriales</taxon>
        <taxon>Sphingobacteriaceae</taxon>
        <taxon>Sphingobacterium</taxon>
    </lineage>
</organism>
<keyword evidence="8" id="KW-1185">Reference proteome</keyword>
<dbReference type="Gene3D" id="1.10.3430.10">
    <property type="entry name" value="Ammonium transporter AmtB like domains"/>
    <property type="match status" value="1"/>
</dbReference>
<evidence type="ECO:0000256" key="6">
    <source>
        <dbReference type="ARBA" id="ARBA00023136"/>
    </source>
</evidence>
<keyword evidence="5" id="KW-1133">Transmembrane helix</keyword>
<evidence type="ECO:0000256" key="2">
    <source>
        <dbReference type="ARBA" id="ARBA00005914"/>
    </source>
</evidence>
<evidence type="ECO:0000256" key="5">
    <source>
        <dbReference type="ARBA" id="ARBA00022989"/>
    </source>
</evidence>
<dbReference type="InterPro" id="IPR004937">
    <property type="entry name" value="Urea_transporter"/>
</dbReference>
<dbReference type="PIRSF" id="PIRSF016502">
    <property type="entry name" value="Urea_transporter"/>
    <property type="match status" value="1"/>
</dbReference>
<dbReference type="EMBL" id="FXAU01000005">
    <property type="protein sequence ID" value="SMG39026.1"/>
    <property type="molecule type" value="Genomic_DNA"/>
</dbReference>
<evidence type="ECO:0000313" key="7">
    <source>
        <dbReference type="EMBL" id="SMG39026.1"/>
    </source>
</evidence>
<reference evidence="7 8" key="1">
    <citation type="submission" date="2017-04" db="EMBL/GenBank/DDBJ databases">
        <authorList>
            <person name="Afonso C.L."/>
            <person name="Miller P.J."/>
            <person name="Scott M.A."/>
            <person name="Spackman E."/>
            <person name="Goraichik I."/>
            <person name="Dimitrov K.M."/>
            <person name="Suarez D.L."/>
            <person name="Swayne D.E."/>
        </authorList>
    </citation>
    <scope>NUCLEOTIDE SEQUENCE [LARGE SCALE GENOMIC DNA]</scope>
    <source>
        <strain evidence="7 8">DSM 22418</strain>
    </source>
</reference>
<proteinExistence type="inferred from homology"/>
<dbReference type="GO" id="GO:0015204">
    <property type="term" value="F:urea transmembrane transporter activity"/>
    <property type="evidence" value="ECO:0007669"/>
    <property type="project" value="InterPro"/>
</dbReference>
<evidence type="ECO:0000256" key="3">
    <source>
        <dbReference type="ARBA" id="ARBA00022475"/>
    </source>
</evidence>